<dbReference type="Gene3D" id="3.40.50.300">
    <property type="entry name" value="P-loop containing nucleotide triphosphate hydrolases"/>
    <property type="match status" value="1"/>
</dbReference>
<evidence type="ECO:0000313" key="5">
    <source>
        <dbReference type="EMBL" id="MFC4403962.1"/>
    </source>
</evidence>
<accession>A0ABV8WVR5</accession>
<evidence type="ECO:0000259" key="4">
    <source>
        <dbReference type="PROSITE" id="PS50893"/>
    </source>
</evidence>
<evidence type="ECO:0000313" key="6">
    <source>
        <dbReference type="Proteomes" id="UP001595882"/>
    </source>
</evidence>
<dbReference type="InterPro" id="IPR017871">
    <property type="entry name" value="ABC_transporter-like_CS"/>
</dbReference>
<dbReference type="SMART" id="SM00382">
    <property type="entry name" value="AAA"/>
    <property type="match status" value="1"/>
</dbReference>
<evidence type="ECO:0000256" key="2">
    <source>
        <dbReference type="ARBA" id="ARBA00022741"/>
    </source>
</evidence>
<dbReference type="InterPro" id="IPR027417">
    <property type="entry name" value="P-loop_NTPase"/>
</dbReference>
<keyword evidence="6" id="KW-1185">Reference proteome</keyword>
<sequence length="212" mass="24261">MFELHNVQFKDILHIEKLEIHDQKIICLFGESGSGKSTLLKMLNGMLTEDSGKVLYNKELLSNYDPVELRKKVTMLGQDPIMFEGTVRDNLLIGLKFTGNDLVDDRKLDQLLKKLRLEKKLDDNADKLSGGEKQRVAFGRVMLMDAEVYLLDEPTSALDEETETKVMDQFRNFLKEKGKTAVLVTHSKEVAEKYADETLYMKDISAKRRANT</sequence>
<dbReference type="InterPro" id="IPR003439">
    <property type="entry name" value="ABC_transporter-like_ATP-bd"/>
</dbReference>
<evidence type="ECO:0000256" key="1">
    <source>
        <dbReference type="ARBA" id="ARBA00022448"/>
    </source>
</evidence>
<comment type="caution">
    <text evidence="5">The sequence shown here is derived from an EMBL/GenBank/DDBJ whole genome shotgun (WGS) entry which is preliminary data.</text>
</comment>
<dbReference type="PROSITE" id="PS00211">
    <property type="entry name" value="ABC_TRANSPORTER_1"/>
    <property type="match status" value="1"/>
</dbReference>
<dbReference type="CDD" id="cd03228">
    <property type="entry name" value="ABCC_MRP_Like"/>
    <property type="match status" value="1"/>
</dbReference>
<feature type="domain" description="ABC transporter" evidence="4">
    <location>
        <begin position="2"/>
        <end position="212"/>
    </location>
</feature>
<organism evidence="5 6">
    <name type="scientific">Gracilibacillus xinjiangensis</name>
    <dbReference type="NCBI Taxonomy" id="1193282"/>
    <lineage>
        <taxon>Bacteria</taxon>
        <taxon>Bacillati</taxon>
        <taxon>Bacillota</taxon>
        <taxon>Bacilli</taxon>
        <taxon>Bacillales</taxon>
        <taxon>Bacillaceae</taxon>
        <taxon>Gracilibacillus</taxon>
    </lineage>
</organism>
<protein>
    <submittedName>
        <fullName evidence="5">ATP-binding cassette domain-containing protein</fullName>
    </submittedName>
</protein>
<dbReference type="PANTHER" id="PTHR43423">
    <property type="entry name" value="ABC TRANSPORTER I FAMILY MEMBER 17"/>
    <property type="match status" value="1"/>
</dbReference>
<evidence type="ECO:0000256" key="3">
    <source>
        <dbReference type="ARBA" id="ARBA00022840"/>
    </source>
</evidence>
<name>A0ABV8WVR5_9BACI</name>
<keyword evidence="2" id="KW-0547">Nucleotide-binding</keyword>
<dbReference type="Proteomes" id="UP001595882">
    <property type="component" value="Unassembled WGS sequence"/>
</dbReference>
<dbReference type="Pfam" id="PF00005">
    <property type="entry name" value="ABC_tran"/>
    <property type="match status" value="1"/>
</dbReference>
<proteinExistence type="predicted"/>
<keyword evidence="3 5" id="KW-0067">ATP-binding</keyword>
<dbReference type="PANTHER" id="PTHR43423:SF1">
    <property type="entry name" value="ABC TRANSPORTER I FAMILY MEMBER 17"/>
    <property type="match status" value="1"/>
</dbReference>
<reference evidence="6" key="1">
    <citation type="journal article" date="2019" name="Int. J. Syst. Evol. Microbiol.">
        <title>The Global Catalogue of Microorganisms (GCM) 10K type strain sequencing project: providing services to taxonomists for standard genome sequencing and annotation.</title>
        <authorList>
            <consortium name="The Broad Institute Genomics Platform"/>
            <consortium name="The Broad Institute Genome Sequencing Center for Infectious Disease"/>
            <person name="Wu L."/>
            <person name="Ma J."/>
        </authorList>
    </citation>
    <scope>NUCLEOTIDE SEQUENCE [LARGE SCALE GENOMIC DNA]</scope>
    <source>
        <strain evidence="6">CCUG 37865</strain>
    </source>
</reference>
<dbReference type="SUPFAM" id="SSF52540">
    <property type="entry name" value="P-loop containing nucleoside triphosphate hydrolases"/>
    <property type="match status" value="1"/>
</dbReference>
<dbReference type="RefSeq" id="WP_390252499.1">
    <property type="nucleotide sequence ID" value="NZ_JBHSDT010000008.1"/>
</dbReference>
<dbReference type="GO" id="GO:0005524">
    <property type="term" value="F:ATP binding"/>
    <property type="evidence" value="ECO:0007669"/>
    <property type="project" value="UniProtKB-KW"/>
</dbReference>
<dbReference type="PROSITE" id="PS50893">
    <property type="entry name" value="ABC_TRANSPORTER_2"/>
    <property type="match status" value="1"/>
</dbReference>
<dbReference type="InterPro" id="IPR003593">
    <property type="entry name" value="AAA+_ATPase"/>
</dbReference>
<dbReference type="EMBL" id="JBHSDT010000008">
    <property type="protein sequence ID" value="MFC4403962.1"/>
    <property type="molecule type" value="Genomic_DNA"/>
</dbReference>
<keyword evidence="1" id="KW-0813">Transport</keyword>
<gene>
    <name evidence="5" type="ORF">ACFOY7_12875</name>
</gene>